<sequence length="150" mass="17943">MFVKDNYLNYLKDESISYSRKRSRNSNTLNLNSSNTNTQIEPLTIDIGIQVEINNDLLMQNKNLKNSLNNLVTDHSKQLQVIEIKNSIISELEHKCEYFKKQVNDLSFRLKSFELYKNQVDILTNEKYRLENENTYLKNQWNKRYNTQQK</sequence>
<name>A0A397UQ83_9GLOM</name>
<reference evidence="1 2" key="1">
    <citation type="submission" date="2018-06" db="EMBL/GenBank/DDBJ databases">
        <title>Comparative genomics reveals the genomic features of Rhizophagus irregularis, R. cerebriforme, R. diaphanum and Gigaspora rosea, and their symbiotic lifestyle signature.</title>
        <authorList>
            <person name="Morin E."/>
            <person name="San Clemente H."/>
            <person name="Chen E.C.H."/>
            <person name="De La Providencia I."/>
            <person name="Hainaut M."/>
            <person name="Kuo A."/>
            <person name="Kohler A."/>
            <person name="Murat C."/>
            <person name="Tang N."/>
            <person name="Roy S."/>
            <person name="Loubradou J."/>
            <person name="Henrissat B."/>
            <person name="Grigoriev I.V."/>
            <person name="Corradi N."/>
            <person name="Roux C."/>
            <person name="Martin F.M."/>
        </authorList>
    </citation>
    <scope>NUCLEOTIDE SEQUENCE [LARGE SCALE GENOMIC DNA]</scope>
    <source>
        <strain evidence="1 2">DAOM 194757</strain>
    </source>
</reference>
<proteinExistence type="predicted"/>
<comment type="caution">
    <text evidence="1">The sequence shown here is derived from an EMBL/GenBank/DDBJ whole genome shotgun (WGS) entry which is preliminary data.</text>
</comment>
<accession>A0A397UQ83</accession>
<dbReference type="AlphaFoldDB" id="A0A397UQ83"/>
<dbReference type="OrthoDB" id="2437666at2759"/>
<gene>
    <name evidence="1" type="ORF">C2G38_2200624</name>
</gene>
<keyword evidence="2" id="KW-1185">Reference proteome</keyword>
<evidence type="ECO:0000313" key="1">
    <source>
        <dbReference type="EMBL" id="RIB12465.1"/>
    </source>
</evidence>
<organism evidence="1 2">
    <name type="scientific">Gigaspora rosea</name>
    <dbReference type="NCBI Taxonomy" id="44941"/>
    <lineage>
        <taxon>Eukaryota</taxon>
        <taxon>Fungi</taxon>
        <taxon>Fungi incertae sedis</taxon>
        <taxon>Mucoromycota</taxon>
        <taxon>Glomeromycotina</taxon>
        <taxon>Glomeromycetes</taxon>
        <taxon>Diversisporales</taxon>
        <taxon>Gigasporaceae</taxon>
        <taxon>Gigaspora</taxon>
    </lineage>
</organism>
<evidence type="ECO:0000313" key="2">
    <source>
        <dbReference type="Proteomes" id="UP000266673"/>
    </source>
</evidence>
<dbReference type="Proteomes" id="UP000266673">
    <property type="component" value="Unassembled WGS sequence"/>
</dbReference>
<dbReference type="EMBL" id="QKWP01001022">
    <property type="protein sequence ID" value="RIB12465.1"/>
    <property type="molecule type" value="Genomic_DNA"/>
</dbReference>
<protein>
    <submittedName>
        <fullName evidence="1">Uncharacterized protein</fullName>
    </submittedName>
</protein>